<dbReference type="EMBL" id="MFTT01000034">
    <property type="protein sequence ID" value="OGI69069.1"/>
    <property type="molecule type" value="Genomic_DNA"/>
</dbReference>
<evidence type="ECO:0000256" key="7">
    <source>
        <dbReference type="ARBA" id="ARBA00022801"/>
    </source>
</evidence>
<comment type="similarity">
    <text evidence="1">Belongs to the RuvC family.</text>
</comment>
<evidence type="ECO:0000256" key="3">
    <source>
        <dbReference type="ARBA" id="ARBA00022722"/>
    </source>
</evidence>
<dbReference type="AlphaFoldDB" id="A0A1F6VHL3"/>
<keyword evidence="8" id="KW-0460">Magnesium</keyword>
<dbReference type="PRINTS" id="PR00696">
    <property type="entry name" value="RSOLVASERUVC"/>
</dbReference>
<evidence type="ECO:0000256" key="5">
    <source>
        <dbReference type="ARBA" id="ARBA00022759"/>
    </source>
</evidence>
<dbReference type="FunFam" id="3.30.420.10:FF:000002">
    <property type="entry name" value="Crossover junction endodeoxyribonuclease RuvC"/>
    <property type="match status" value="1"/>
</dbReference>
<dbReference type="InterPro" id="IPR012337">
    <property type="entry name" value="RNaseH-like_sf"/>
</dbReference>
<dbReference type="GO" id="GO:0003677">
    <property type="term" value="F:DNA binding"/>
    <property type="evidence" value="ECO:0007669"/>
    <property type="project" value="UniProtKB-KW"/>
</dbReference>
<keyword evidence="3" id="KW-0540">Nuclease</keyword>
<dbReference type="Pfam" id="PF02075">
    <property type="entry name" value="RuvC"/>
    <property type="match status" value="1"/>
</dbReference>
<evidence type="ECO:0000256" key="12">
    <source>
        <dbReference type="ARBA" id="ARBA00029354"/>
    </source>
</evidence>
<keyword evidence="6" id="KW-0227">DNA damage</keyword>
<keyword evidence="7" id="KW-0378">Hydrolase</keyword>
<evidence type="ECO:0000256" key="14">
    <source>
        <dbReference type="ARBA" id="ARBA00030265"/>
    </source>
</evidence>
<comment type="catalytic activity">
    <reaction evidence="12">
        <text>Endonucleolytic cleavage at a junction such as a reciprocal single-stranded crossover between two homologous DNA duplexes (Holliday junction).</text>
        <dbReference type="EC" id="3.1.21.10"/>
    </reaction>
</comment>
<dbReference type="PANTHER" id="PTHR30194">
    <property type="entry name" value="CROSSOVER JUNCTION ENDODEOXYRIBONUCLEASE RUVC"/>
    <property type="match status" value="1"/>
</dbReference>
<dbReference type="Proteomes" id="UP000178059">
    <property type="component" value="Unassembled WGS sequence"/>
</dbReference>
<keyword evidence="5" id="KW-0255">Endonuclease</keyword>
<evidence type="ECO:0000256" key="13">
    <source>
        <dbReference type="ARBA" id="ARBA00029488"/>
    </source>
</evidence>
<evidence type="ECO:0000313" key="16">
    <source>
        <dbReference type="Proteomes" id="UP000178059"/>
    </source>
</evidence>
<dbReference type="Gene3D" id="3.30.420.10">
    <property type="entry name" value="Ribonuclease H-like superfamily/Ribonuclease H"/>
    <property type="match status" value="1"/>
</dbReference>
<comment type="caution">
    <text evidence="15">The sequence shown here is derived from an EMBL/GenBank/DDBJ whole genome shotgun (WGS) entry which is preliminary data.</text>
</comment>
<gene>
    <name evidence="15" type="ORF">A2824_00600</name>
</gene>
<evidence type="ECO:0000313" key="15">
    <source>
        <dbReference type="EMBL" id="OGI69069.1"/>
    </source>
</evidence>
<dbReference type="SUPFAM" id="SSF53098">
    <property type="entry name" value="Ribonuclease H-like"/>
    <property type="match status" value="1"/>
</dbReference>
<evidence type="ECO:0000256" key="11">
    <source>
        <dbReference type="ARBA" id="ARBA00023204"/>
    </source>
</evidence>
<dbReference type="GO" id="GO:0008821">
    <property type="term" value="F:crossover junction DNA endonuclease activity"/>
    <property type="evidence" value="ECO:0007669"/>
    <property type="project" value="UniProtKB-EC"/>
</dbReference>
<keyword evidence="9" id="KW-0238">DNA-binding</keyword>
<name>A0A1F6VHL3_9BACT</name>
<reference evidence="15 16" key="1">
    <citation type="journal article" date="2016" name="Nat. Commun.">
        <title>Thousands of microbial genomes shed light on interconnected biogeochemical processes in an aquifer system.</title>
        <authorList>
            <person name="Anantharaman K."/>
            <person name="Brown C.T."/>
            <person name="Hug L.A."/>
            <person name="Sharon I."/>
            <person name="Castelle C.J."/>
            <person name="Probst A.J."/>
            <person name="Thomas B.C."/>
            <person name="Singh A."/>
            <person name="Wilkins M.J."/>
            <person name="Karaoz U."/>
            <person name="Brodie E.L."/>
            <person name="Williams K.H."/>
            <person name="Hubbard S.S."/>
            <person name="Banfield J.F."/>
        </authorList>
    </citation>
    <scope>NUCLEOTIDE SEQUENCE [LARGE SCALE GENOMIC DNA]</scope>
</reference>
<dbReference type="InterPro" id="IPR036397">
    <property type="entry name" value="RNaseH_sf"/>
</dbReference>
<dbReference type="GO" id="GO:0006281">
    <property type="term" value="P:DNA repair"/>
    <property type="evidence" value="ECO:0007669"/>
    <property type="project" value="UniProtKB-KW"/>
</dbReference>
<dbReference type="STRING" id="1801743.A2824_00600"/>
<dbReference type="EC" id="3.1.21.10" evidence="13"/>
<organism evidence="15 16">
    <name type="scientific">Candidatus Nomurabacteria bacterium RIFCSPHIGHO2_01_FULL_42_16</name>
    <dbReference type="NCBI Taxonomy" id="1801743"/>
    <lineage>
        <taxon>Bacteria</taxon>
        <taxon>Candidatus Nomuraibacteriota</taxon>
    </lineage>
</organism>
<evidence type="ECO:0000256" key="10">
    <source>
        <dbReference type="ARBA" id="ARBA00023172"/>
    </source>
</evidence>
<keyword evidence="2" id="KW-0963">Cytoplasm</keyword>
<keyword evidence="4" id="KW-0479">Metal-binding</keyword>
<accession>A0A1F6VHL3</accession>
<dbReference type="GO" id="GO:0046872">
    <property type="term" value="F:metal ion binding"/>
    <property type="evidence" value="ECO:0007669"/>
    <property type="project" value="UniProtKB-KW"/>
</dbReference>
<evidence type="ECO:0000256" key="9">
    <source>
        <dbReference type="ARBA" id="ARBA00023125"/>
    </source>
</evidence>
<keyword evidence="10" id="KW-0233">DNA recombination</keyword>
<evidence type="ECO:0000256" key="2">
    <source>
        <dbReference type="ARBA" id="ARBA00022490"/>
    </source>
</evidence>
<evidence type="ECO:0000256" key="8">
    <source>
        <dbReference type="ARBA" id="ARBA00022842"/>
    </source>
</evidence>
<sequence>MKIIAIDPGYERVGIAILEKDCVVFSECFKTGAKLDFSKRLGLIGKEIYTVIKKFKPDAMAIETLYFTTNQKTAMGVAEARGVIVYEAQKAGLKIFEYTPLQIKIAVTSYGKSDKKAVMAMVKKLIKIENKSRASMDGTRHDSAESDDELDAIAVGLTCLAHEKFR</sequence>
<proteinExistence type="inferred from homology"/>
<dbReference type="GO" id="GO:0006310">
    <property type="term" value="P:DNA recombination"/>
    <property type="evidence" value="ECO:0007669"/>
    <property type="project" value="UniProtKB-KW"/>
</dbReference>
<evidence type="ECO:0000256" key="4">
    <source>
        <dbReference type="ARBA" id="ARBA00022723"/>
    </source>
</evidence>
<protein>
    <recommendedName>
        <fullName evidence="13">crossover junction endodeoxyribonuclease</fullName>
        <ecNumber evidence="13">3.1.21.10</ecNumber>
    </recommendedName>
    <alternativeName>
        <fullName evidence="14">Holliday junction resolvase RuvC</fullName>
    </alternativeName>
</protein>
<dbReference type="CDD" id="cd16962">
    <property type="entry name" value="RuvC"/>
    <property type="match status" value="1"/>
</dbReference>
<evidence type="ECO:0000256" key="1">
    <source>
        <dbReference type="ARBA" id="ARBA00009518"/>
    </source>
</evidence>
<dbReference type="InterPro" id="IPR002176">
    <property type="entry name" value="X-over_junc_endoDNase_RuvC"/>
</dbReference>
<evidence type="ECO:0000256" key="6">
    <source>
        <dbReference type="ARBA" id="ARBA00022763"/>
    </source>
</evidence>
<keyword evidence="11" id="KW-0234">DNA repair</keyword>
<dbReference type="PANTHER" id="PTHR30194:SF3">
    <property type="entry name" value="CROSSOVER JUNCTION ENDODEOXYRIBONUCLEASE RUVC"/>
    <property type="match status" value="1"/>
</dbReference>